<evidence type="ECO:0000256" key="1">
    <source>
        <dbReference type="SAM" id="MobiDB-lite"/>
    </source>
</evidence>
<reference evidence="3 4" key="1">
    <citation type="submission" date="2023-03" db="EMBL/GenBank/DDBJ databases">
        <authorList>
            <person name="Kaur S."/>
            <person name="Espinosa-Saiz D."/>
            <person name="Velazquez E."/>
            <person name="Menendez E."/>
            <person name="diCenzo G.C."/>
        </authorList>
    </citation>
    <scope>NUCLEOTIDE SEQUENCE [LARGE SCALE GENOMIC DNA]</scope>
    <source>
        <strain evidence="3 4">LMG 24692</strain>
    </source>
</reference>
<name>A0ABY8DHK5_9HYPH</name>
<protein>
    <submittedName>
        <fullName evidence="3">Uncharacterized protein</fullName>
    </submittedName>
</protein>
<keyword evidence="2" id="KW-0812">Transmembrane</keyword>
<evidence type="ECO:0000313" key="4">
    <source>
        <dbReference type="Proteomes" id="UP001229355"/>
    </source>
</evidence>
<feature type="region of interest" description="Disordered" evidence="1">
    <location>
        <begin position="33"/>
        <end position="57"/>
    </location>
</feature>
<dbReference type="EMBL" id="CP120374">
    <property type="protein sequence ID" value="WEX89707.1"/>
    <property type="molecule type" value="Genomic_DNA"/>
</dbReference>
<feature type="transmembrane region" description="Helical" evidence="2">
    <location>
        <begin position="6"/>
        <end position="27"/>
    </location>
</feature>
<gene>
    <name evidence="3" type="ORF">PZN02_005018</name>
</gene>
<dbReference type="RefSeq" id="WP_280661678.1">
    <property type="nucleotide sequence ID" value="NZ_CP120374.1"/>
</dbReference>
<evidence type="ECO:0000313" key="3">
    <source>
        <dbReference type="EMBL" id="WEX89707.1"/>
    </source>
</evidence>
<keyword evidence="4" id="KW-1185">Reference proteome</keyword>
<accession>A0ABY8DHK5</accession>
<proteinExistence type="predicted"/>
<dbReference type="Proteomes" id="UP001229355">
    <property type="component" value="Chromosome 2"/>
</dbReference>
<feature type="compositionally biased region" description="Basic and acidic residues" evidence="1">
    <location>
        <begin position="38"/>
        <end position="57"/>
    </location>
</feature>
<organism evidence="3 4">
    <name type="scientific">Sinorhizobium garamanticum</name>
    <dbReference type="NCBI Taxonomy" id="680247"/>
    <lineage>
        <taxon>Bacteria</taxon>
        <taxon>Pseudomonadati</taxon>
        <taxon>Pseudomonadota</taxon>
        <taxon>Alphaproteobacteria</taxon>
        <taxon>Hyphomicrobiales</taxon>
        <taxon>Rhizobiaceae</taxon>
        <taxon>Sinorhizobium/Ensifer group</taxon>
        <taxon>Sinorhizobium</taxon>
    </lineage>
</organism>
<sequence>MVMDYLWLLVTAGGAFALGAALAYAIMRQKPLPPAAKEAQKQKVRELYDRSPEGKSR</sequence>
<keyword evidence="2" id="KW-0472">Membrane</keyword>
<evidence type="ECO:0000256" key="2">
    <source>
        <dbReference type="SAM" id="Phobius"/>
    </source>
</evidence>
<keyword evidence="2" id="KW-1133">Transmembrane helix</keyword>